<protein>
    <submittedName>
        <fullName evidence="1">Uncharacterized protein</fullName>
    </submittedName>
</protein>
<organism evidence="1 2">
    <name type="scientific">Clostridium aciditolerans</name>
    <dbReference type="NCBI Taxonomy" id="339861"/>
    <lineage>
        <taxon>Bacteria</taxon>
        <taxon>Bacillati</taxon>
        <taxon>Bacillota</taxon>
        <taxon>Clostridia</taxon>
        <taxon>Eubacteriales</taxon>
        <taxon>Clostridiaceae</taxon>
        <taxon>Clostridium</taxon>
    </lineage>
</organism>
<dbReference type="AlphaFoldDB" id="A0A934HXV2"/>
<name>A0A934HXV2_9CLOT</name>
<gene>
    <name evidence="1" type="ORF">I6U51_21810</name>
</gene>
<dbReference type="EMBL" id="JAEEGB010000041">
    <property type="protein sequence ID" value="MBI6875313.1"/>
    <property type="molecule type" value="Genomic_DNA"/>
</dbReference>
<dbReference type="RefSeq" id="WP_211144669.1">
    <property type="nucleotide sequence ID" value="NZ_JAEEGB010000041.1"/>
</dbReference>
<comment type="caution">
    <text evidence="1">The sequence shown here is derived from an EMBL/GenBank/DDBJ whole genome shotgun (WGS) entry which is preliminary data.</text>
</comment>
<reference evidence="1" key="1">
    <citation type="submission" date="2020-12" db="EMBL/GenBank/DDBJ databases">
        <title>Clostridium thailandense sp. nov., a novel acetogenic bacterium isolated from peat land soil in Thailand.</title>
        <authorList>
            <person name="Chaikitkaew S."/>
            <person name="Birkeland N.K."/>
        </authorList>
    </citation>
    <scope>NUCLEOTIDE SEQUENCE</scope>
    <source>
        <strain evidence="1">DSM 17425</strain>
    </source>
</reference>
<sequence>MSDANRRLEQGWILIGTYTNSYDRFSYPGETAFHYVVGLPEGAEYLDTPQDTNYNDPGEA</sequence>
<evidence type="ECO:0000313" key="2">
    <source>
        <dbReference type="Proteomes" id="UP000622687"/>
    </source>
</evidence>
<dbReference type="Proteomes" id="UP000622687">
    <property type="component" value="Unassembled WGS sequence"/>
</dbReference>
<keyword evidence="2" id="KW-1185">Reference proteome</keyword>
<proteinExistence type="predicted"/>
<accession>A0A934HXV2</accession>
<evidence type="ECO:0000313" key="1">
    <source>
        <dbReference type="EMBL" id="MBI6875313.1"/>
    </source>
</evidence>